<dbReference type="Proteomes" id="UP001230649">
    <property type="component" value="Unassembled WGS sequence"/>
</dbReference>
<keyword evidence="2" id="KW-1185">Reference proteome</keyword>
<reference evidence="1" key="1">
    <citation type="submission" date="2023-04" db="EMBL/GenBank/DDBJ databases">
        <title>Draft Genome sequencing of Naganishia species isolated from polar environments using Oxford Nanopore Technology.</title>
        <authorList>
            <person name="Leo P."/>
            <person name="Venkateswaran K."/>
        </authorList>
    </citation>
    <scope>NUCLEOTIDE SEQUENCE</scope>
    <source>
        <strain evidence="1">MNA-CCFEE 5262</strain>
    </source>
</reference>
<gene>
    <name evidence="1" type="ORF">QFC20_004137</name>
</gene>
<evidence type="ECO:0000313" key="1">
    <source>
        <dbReference type="EMBL" id="KAJ9105900.1"/>
    </source>
</evidence>
<proteinExistence type="predicted"/>
<accession>A0ACC2W455</accession>
<protein>
    <submittedName>
        <fullName evidence="1">Uncharacterized protein</fullName>
    </submittedName>
</protein>
<sequence length="463" mass="51184">MSSATANLASATTHPHKKRRLLNTGQPKPTATLYEASSQYRRWTFEPKKLKAIRQVVNKRAVEICKQNFQEEEELRAVQPEGTTLSSIKTPQSYPTAEDEAQLVRHYITSMRNLLALGILADASGGRPIPSVVETIAITYLKRFYIRTSCLEHHPRSVMPVCLFLAGKAANHVFDIDRFAGAIDKLKKEDISDIEFVVLQTLKFDLYVQRIGHALHGWYLELQQDPEKDLGRIDAAYQKAKGYLATSQLSDLEFTETMSTISLACMRLADQELVDRVILSEYPEQAETTSGDDPAVEQNGKDEANGKQEGDGEVKELAENGDEESEKPARTRGILLARLEQIQAVIQANAMPVEVSKIKVIDKTVRGAQDPSKNKKSLLYRKRIRDAEAEKAEKRAAKIAKAQREMGSKDVLFGPLVGQEGLHPGAHHMGESGMGIPAESGGLMFGGEGLKDVGITLDDSDSD</sequence>
<organism evidence="1 2">
    <name type="scientific">Naganishia adeliensis</name>
    <dbReference type="NCBI Taxonomy" id="92952"/>
    <lineage>
        <taxon>Eukaryota</taxon>
        <taxon>Fungi</taxon>
        <taxon>Dikarya</taxon>
        <taxon>Basidiomycota</taxon>
        <taxon>Agaricomycotina</taxon>
        <taxon>Tremellomycetes</taxon>
        <taxon>Filobasidiales</taxon>
        <taxon>Filobasidiaceae</taxon>
        <taxon>Naganishia</taxon>
    </lineage>
</organism>
<name>A0ACC2W455_9TREE</name>
<comment type="caution">
    <text evidence="1">The sequence shown here is derived from an EMBL/GenBank/DDBJ whole genome shotgun (WGS) entry which is preliminary data.</text>
</comment>
<evidence type="ECO:0000313" key="2">
    <source>
        <dbReference type="Proteomes" id="UP001230649"/>
    </source>
</evidence>
<dbReference type="EMBL" id="JASBWS010000045">
    <property type="protein sequence ID" value="KAJ9105900.1"/>
    <property type="molecule type" value="Genomic_DNA"/>
</dbReference>